<organism evidence="1 2">
    <name type="scientific">Paenibacillus mesotrionivorans</name>
    <dbReference type="NCBI Taxonomy" id="3160968"/>
    <lineage>
        <taxon>Bacteria</taxon>
        <taxon>Bacillati</taxon>
        <taxon>Bacillota</taxon>
        <taxon>Bacilli</taxon>
        <taxon>Bacillales</taxon>
        <taxon>Paenibacillaceae</taxon>
        <taxon>Paenibacillus</taxon>
    </lineage>
</organism>
<dbReference type="EMBL" id="JBJURJ010000006">
    <property type="protein sequence ID" value="MFM9328769.1"/>
    <property type="molecule type" value="Genomic_DNA"/>
</dbReference>
<proteinExistence type="predicted"/>
<comment type="caution">
    <text evidence="1">The sequence shown here is derived from an EMBL/GenBank/DDBJ whole genome shotgun (WGS) entry which is preliminary data.</text>
</comment>
<protein>
    <submittedName>
        <fullName evidence="1">DNA polymerase domain-containing protein</fullName>
    </submittedName>
</protein>
<sequence>MPPSTTRPKPHKTVTGTVTIEGHELTITNPDKPLYPEMGVTKLIYLQKLIELAPYLLRYTRNRYLTTIRYPHGAGDPDFFYQKNAPEPLPSFVPTAELSGIRYVVLDSIPTLVWLGNLACLEFHPSLHEIGSELPAEWLIDIDPSLEEEPRIMEAAYLAGQALERMGIQSVPKTSGATGVQLYIPIPPGQYTFAQLREAGYFLGKYLVESHPNLFTIERLKKNRGDRIYVDYLQHWYGKTLSAPYTPRAKAHATLSTPLLWSEVEANCSPKDFNLLTIGPRLARMGDLIQKLAPQSLDQVLRFLNKL</sequence>
<reference evidence="1" key="1">
    <citation type="submission" date="2024-12" db="EMBL/GenBank/DDBJ databases">
        <authorList>
            <person name="Wu N."/>
        </authorList>
    </citation>
    <scope>NUCLEOTIDE SEQUENCE</scope>
    <source>
        <strain evidence="1">P15</strain>
    </source>
</reference>
<evidence type="ECO:0000313" key="1">
    <source>
        <dbReference type="EMBL" id="MFM9328769.1"/>
    </source>
</evidence>
<accession>A0ACC7NZI4</accession>
<evidence type="ECO:0000313" key="2">
    <source>
        <dbReference type="Proteomes" id="UP001631969"/>
    </source>
</evidence>
<keyword evidence="2" id="KW-1185">Reference proteome</keyword>
<gene>
    <name evidence="1" type="ORF">ACI1P1_10755</name>
</gene>
<dbReference type="Proteomes" id="UP001631969">
    <property type="component" value="Unassembled WGS sequence"/>
</dbReference>
<name>A0ACC7NZI4_9BACL</name>